<sequence>MWRFASLPRAAFEVVAAALLLGLAGYALQGRPDLPGAPRATRADAARVADAEIALRAKFGDRMGGAQQYLIAADGAMRAGVPAAAIGFIRRGLKDYPRDPDLWLGFGNAFVVYNEGQVSPAAMFAFRRAAEIAPLHPGPPFFMGLALAQSGRFNEARELWQQLLARSPADAPWRDELEARIAELPA</sequence>
<accession>A0A7Z2NYQ5</accession>
<name>A0A7Z2NYQ5_9SPHN</name>
<keyword evidence="2" id="KW-1185">Reference proteome</keyword>
<dbReference type="EMBL" id="CP047895">
    <property type="protein sequence ID" value="QHL91884.1"/>
    <property type="molecule type" value="Genomic_DNA"/>
</dbReference>
<dbReference type="AlphaFoldDB" id="A0A7Z2NYQ5"/>
<evidence type="ECO:0000313" key="1">
    <source>
        <dbReference type="EMBL" id="QHL91884.1"/>
    </source>
</evidence>
<proteinExistence type="predicted"/>
<dbReference type="InterPro" id="IPR011990">
    <property type="entry name" value="TPR-like_helical_dom_sf"/>
</dbReference>
<dbReference type="Proteomes" id="UP000464468">
    <property type="component" value="Chromosome"/>
</dbReference>
<reference evidence="1 2" key="1">
    <citation type="submission" date="2020-01" db="EMBL/GenBank/DDBJ databases">
        <title>Sphingomonas sp. C33 whole genome sequece.</title>
        <authorList>
            <person name="Park C."/>
        </authorList>
    </citation>
    <scope>NUCLEOTIDE SEQUENCE [LARGE SCALE GENOMIC DNA]</scope>
    <source>
        <strain evidence="1 2">C33</strain>
    </source>
</reference>
<dbReference type="Gene3D" id="1.25.40.10">
    <property type="entry name" value="Tetratricopeptide repeat domain"/>
    <property type="match status" value="1"/>
</dbReference>
<evidence type="ECO:0000313" key="2">
    <source>
        <dbReference type="Proteomes" id="UP000464468"/>
    </source>
</evidence>
<gene>
    <name evidence="1" type="ORF">GVO57_08570</name>
</gene>
<dbReference type="SUPFAM" id="SSF48452">
    <property type="entry name" value="TPR-like"/>
    <property type="match status" value="1"/>
</dbReference>
<protein>
    <submittedName>
        <fullName evidence="1">Cytochrome C biosynthesis protein</fullName>
    </submittedName>
</protein>
<dbReference type="KEGG" id="schy:GVO57_08570"/>
<organism evidence="1 2">
    <name type="scientific">Sphingomonas changnyeongensis</name>
    <dbReference type="NCBI Taxonomy" id="2698679"/>
    <lineage>
        <taxon>Bacteria</taxon>
        <taxon>Pseudomonadati</taxon>
        <taxon>Pseudomonadota</taxon>
        <taxon>Alphaproteobacteria</taxon>
        <taxon>Sphingomonadales</taxon>
        <taxon>Sphingomonadaceae</taxon>
        <taxon>Sphingomonas</taxon>
    </lineage>
</organism>